<dbReference type="SUPFAM" id="SSF52172">
    <property type="entry name" value="CheY-like"/>
    <property type="match status" value="1"/>
</dbReference>
<comment type="subcellular location">
    <subcellularLocation>
        <location evidence="1">Cytoplasm</location>
    </subcellularLocation>
</comment>
<dbReference type="CDD" id="cd17536">
    <property type="entry name" value="REC_YesN-like"/>
    <property type="match status" value="1"/>
</dbReference>
<dbReference type="SUPFAM" id="SSF46689">
    <property type="entry name" value="Homeodomain-like"/>
    <property type="match status" value="2"/>
</dbReference>
<evidence type="ECO:0000256" key="1">
    <source>
        <dbReference type="ARBA" id="ARBA00004496"/>
    </source>
</evidence>
<evidence type="ECO:0008006" key="13">
    <source>
        <dbReference type="Google" id="ProtNLM"/>
    </source>
</evidence>
<dbReference type="GO" id="GO:0000160">
    <property type="term" value="P:phosphorelay signal transduction system"/>
    <property type="evidence" value="ECO:0007669"/>
    <property type="project" value="UniProtKB-KW"/>
</dbReference>
<feature type="domain" description="HTH araC/xylS-type" evidence="9">
    <location>
        <begin position="429"/>
        <end position="527"/>
    </location>
</feature>
<dbReference type="GO" id="GO:0043565">
    <property type="term" value="F:sequence-specific DNA binding"/>
    <property type="evidence" value="ECO:0007669"/>
    <property type="project" value="InterPro"/>
</dbReference>
<dbReference type="AlphaFoldDB" id="A0A919YAH5"/>
<keyword evidence="6" id="KW-0238">DNA-binding</keyword>
<dbReference type="Gene3D" id="3.40.50.2300">
    <property type="match status" value="1"/>
</dbReference>
<sequence>MYKALIVDDEIYAVMGIKSGVKWQELQVSEVYEAYNMRDALRVFERTPVDVMICDIEMPKGTGIELLERVNEISPETETIFLTAHSDFDFMKRAIQLDGFDYLLKPIEFDVLQDTIAKALRSIKQERELHMLREQYKPYYERWRKKKSLITDKFWNDLLSGRVVCSPNNVVGILEEHELMELQHAVFLPILVSVESWLREFSTKDEEIMEYAIRKGASEMLLPSGKGEVIQTKQGVNVVIAFGEDGQADGDFDIHARCEKYIRNCHHYFGCNLSCYIGKSSSIYDIADTYGQLLEMEYNNLNKSNQVYTLAAQGTQSIKAMIPRISTWTILLEQGKLEELQREIRSRITEMGKMPGLSLNELEGFRHEFMQMVHYILHKNGLSAFELFQDQEGLLLSAQPRNLQQMEALSLQLVRIIYDQLHQNHSVIQRVKYYITENLGEQITREQLASYVHLNPAYLSRLFKREVGESITDYILHVRMSLAKDLITTTSIPISDVAKTFGYHNFSHFSKMFRKVYQVSPQQFRQQSAQIQ</sequence>
<dbReference type="GO" id="GO:0003700">
    <property type="term" value="F:DNA-binding transcription factor activity"/>
    <property type="evidence" value="ECO:0007669"/>
    <property type="project" value="InterPro"/>
</dbReference>
<dbReference type="InterPro" id="IPR011006">
    <property type="entry name" value="CheY-like_superfamily"/>
</dbReference>
<proteinExistence type="predicted"/>
<comment type="caution">
    <text evidence="11">The sequence shown here is derived from an EMBL/GenBank/DDBJ whole genome shotgun (WGS) entry which is preliminary data.</text>
</comment>
<dbReference type="EMBL" id="BORT01000001">
    <property type="protein sequence ID" value="GIO45395.1"/>
    <property type="molecule type" value="Genomic_DNA"/>
</dbReference>
<dbReference type="InterPro" id="IPR051552">
    <property type="entry name" value="HptR"/>
</dbReference>
<evidence type="ECO:0000256" key="7">
    <source>
        <dbReference type="ARBA" id="ARBA00023163"/>
    </source>
</evidence>
<dbReference type="GO" id="GO:0005737">
    <property type="term" value="C:cytoplasm"/>
    <property type="evidence" value="ECO:0007669"/>
    <property type="project" value="UniProtKB-SubCell"/>
</dbReference>
<keyword evidence="7" id="KW-0804">Transcription</keyword>
<dbReference type="InterPro" id="IPR020449">
    <property type="entry name" value="Tscrpt_reg_AraC-type_HTH"/>
</dbReference>
<dbReference type="SMART" id="SM00342">
    <property type="entry name" value="HTH_ARAC"/>
    <property type="match status" value="1"/>
</dbReference>
<dbReference type="PANTHER" id="PTHR42713">
    <property type="entry name" value="HISTIDINE KINASE-RELATED"/>
    <property type="match status" value="1"/>
</dbReference>
<dbReference type="SMART" id="SM00448">
    <property type="entry name" value="REC"/>
    <property type="match status" value="1"/>
</dbReference>
<evidence type="ECO:0000256" key="5">
    <source>
        <dbReference type="ARBA" id="ARBA00023015"/>
    </source>
</evidence>
<evidence type="ECO:0000256" key="8">
    <source>
        <dbReference type="PROSITE-ProRule" id="PRU00169"/>
    </source>
</evidence>
<evidence type="ECO:0000313" key="12">
    <source>
        <dbReference type="Proteomes" id="UP000682811"/>
    </source>
</evidence>
<dbReference type="PRINTS" id="PR00032">
    <property type="entry name" value="HTHARAC"/>
</dbReference>
<evidence type="ECO:0000259" key="9">
    <source>
        <dbReference type="PROSITE" id="PS01124"/>
    </source>
</evidence>
<dbReference type="InterPro" id="IPR018060">
    <property type="entry name" value="HTH_AraC"/>
</dbReference>
<accession>A0A919YAH5</accession>
<keyword evidence="2" id="KW-0963">Cytoplasm</keyword>
<dbReference type="Proteomes" id="UP000682811">
    <property type="component" value="Unassembled WGS sequence"/>
</dbReference>
<dbReference type="PROSITE" id="PS01124">
    <property type="entry name" value="HTH_ARAC_FAMILY_2"/>
    <property type="match status" value="1"/>
</dbReference>
<evidence type="ECO:0000256" key="3">
    <source>
        <dbReference type="ARBA" id="ARBA00022553"/>
    </source>
</evidence>
<dbReference type="RefSeq" id="WP_212976588.1">
    <property type="nucleotide sequence ID" value="NZ_AP025343.1"/>
</dbReference>
<dbReference type="InterPro" id="IPR009057">
    <property type="entry name" value="Homeodomain-like_sf"/>
</dbReference>
<reference evidence="11 12" key="1">
    <citation type="submission" date="2021-03" db="EMBL/GenBank/DDBJ databases">
        <title>Antimicrobial resistance genes in bacteria isolated from Japanese honey, and their potential for conferring macrolide and lincosamide resistance in the American foulbrood pathogen Paenibacillus larvae.</title>
        <authorList>
            <person name="Okamoto M."/>
            <person name="Kumagai M."/>
            <person name="Kanamori H."/>
            <person name="Takamatsu D."/>
        </authorList>
    </citation>
    <scope>NUCLEOTIDE SEQUENCE [LARGE SCALE GENOMIC DNA]</scope>
    <source>
        <strain evidence="11 12">J34TS1</strain>
    </source>
</reference>
<feature type="domain" description="Response regulatory" evidence="10">
    <location>
        <begin position="3"/>
        <end position="120"/>
    </location>
</feature>
<keyword evidence="3 8" id="KW-0597">Phosphoprotein</keyword>
<evidence type="ECO:0000259" key="10">
    <source>
        <dbReference type="PROSITE" id="PS50110"/>
    </source>
</evidence>
<evidence type="ECO:0000256" key="4">
    <source>
        <dbReference type="ARBA" id="ARBA00023012"/>
    </source>
</evidence>
<evidence type="ECO:0000256" key="2">
    <source>
        <dbReference type="ARBA" id="ARBA00022490"/>
    </source>
</evidence>
<dbReference type="Pfam" id="PF12833">
    <property type="entry name" value="HTH_18"/>
    <property type="match status" value="1"/>
</dbReference>
<name>A0A919YAH5_9BACL</name>
<protein>
    <recommendedName>
        <fullName evidence="13">Response regulator</fullName>
    </recommendedName>
</protein>
<gene>
    <name evidence="11" type="ORF">J34TS1_01600</name>
</gene>
<dbReference type="InterPro" id="IPR001789">
    <property type="entry name" value="Sig_transdc_resp-reg_receiver"/>
</dbReference>
<organism evidence="11 12">
    <name type="scientific">Paenibacillus azoreducens</name>
    <dbReference type="NCBI Taxonomy" id="116718"/>
    <lineage>
        <taxon>Bacteria</taxon>
        <taxon>Bacillati</taxon>
        <taxon>Bacillota</taxon>
        <taxon>Bacilli</taxon>
        <taxon>Bacillales</taxon>
        <taxon>Paenibacillaceae</taxon>
        <taxon>Paenibacillus</taxon>
    </lineage>
</organism>
<keyword evidence="5" id="KW-0805">Transcription regulation</keyword>
<keyword evidence="12" id="KW-1185">Reference proteome</keyword>
<dbReference type="Gene3D" id="1.10.10.60">
    <property type="entry name" value="Homeodomain-like"/>
    <property type="match status" value="2"/>
</dbReference>
<keyword evidence="4" id="KW-0902">Two-component regulatory system</keyword>
<feature type="modified residue" description="4-aspartylphosphate" evidence="8">
    <location>
        <position position="55"/>
    </location>
</feature>
<evidence type="ECO:0000313" key="11">
    <source>
        <dbReference type="EMBL" id="GIO45395.1"/>
    </source>
</evidence>
<dbReference type="Pfam" id="PF00072">
    <property type="entry name" value="Response_reg"/>
    <property type="match status" value="1"/>
</dbReference>
<evidence type="ECO:0000256" key="6">
    <source>
        <dbReference type="ARBA" id="ARBA00023125"/>
    </source>
</evidence>
<dbReference type="PROSITE" id="PS50110">
    <property type="entry name" value="RESPONSE_REGULATORY"/>
    <property type="match status" value="1"/>
</dbReference>
<dbReference type="PANTHER" id="PTHR42713:SF3">
    <property type="entry name" value="TRANSCRIPTIONAL REGULATORY PROTEIN HPTR"/>
    <property type="match status" value="1"/>
</dbReference>